<proteinExistence type="predicted"/>
<comment type="caution">
    <text evidence="2">The sequence shown here is derived from an EMBL/GenBank/DDBJ whole genome shotgun (WGS) entry which is preliminary data.</text>
</comment>
<protein>
    <recommendedName>
        <fullName evidence="4">Heat shock protein DnaJ domain protein</fullName>
    </recommendedName>
</protein>
<name>F1TE37_9FIRM</name>
<evidence type="ECO:0008006" key="4">
    <source>
        <dbReference type="Google" id="ProtNLM"/>
    </source>
</evidence>
<keyword evidence="1" id="KW-0812">Transmembrane</keyword>
<sequence>MVMEVNLKYTKKESRAIMEIPINSTKEDIEKRYDVVLKKHRQMKIDGTLTKEAEEDFQKKTDAYRILMGYEVEEPKVPKKETYVDKAFVKAGMDRKKAGNFFYYYKYHILVTIIVIIIIAASIYSIVTKVKPDITIGVLGEVHEQMTDTFKQKITKNIPEIKEVGLETVMLSDRINDPNSSMYIQKAMVIFAASNTDVFLLSKYVFDRYAYDGAFMAMDDVAKDLKIDTKSSDYLKLKVVEEWNLPKNPNEKRTVKSYKDSEPKLYGIDVTNSKFFKDVDVLGPEKILAVRAKPKNLELIQKLAKLFAN</sequence>
<evidence type="ECO:0000313" key="2">
    <source>
        <dbReference type="EMBL" id="EGD47483.1"/>
    </source>
</evidence>
<keyword evidence="1" id="KW-1133">Transmembrane helix</keyword>
<dbReference type="AlphaFoldDB" id="F1TE37"/>
<dbReference type="eggNOG" id="COG2214">
    <property type="taxonomic scope" value="Bacteria"/>
</dbReference>
<feature type="transmembrane region" description="Helical" evidence="1">
    <location>
        <begin position="103"/>
        <end position="127"/>
    </location>
</feature>
<dbReference type="EMBL" id="ACXX02000008">
    <property type="protein sequence ID" value="EGD47483.1"/>
    <property type="molecule type" value="Genomic_DNA"/>
</dbReference>
<dbReference type="Proteomes" id="UP000003860">
    <property type="component" value="Unassembled WGS sequence"/>
</dbReference>
<reference evidence="2" key="2">
    <citation type="submission" date="2011-01" db="EMBL/GenBank/DDBJ databases">
        <title>The Non-contiguous Finished genome of Clostridium papyrosolvens.</title>
        <authorList>
            <person name="Lucas S."/>
            <person name="Copeland A."/>
            <person name="Lapidus A."/>
            <person name="Cheng J.-F."/>
            <person name="Goodwin L."/>
            <person name="Pitluck S."/>
            <person name="Misra M."/>
            <person name="Chertkov O."/>
            <person name="Detter J.C."/>
            <person name="Han C."/>
            <person name="Tapia R."/>
            <person name="Land M."/>
            <person name="Hauser L."/>
            <person name="Kyrpides N."/>
            <person name="Ivanova N."/>
            <person name="Pagani I."/>
            <person name="Mouttaki H."/>
            <person name="He Z."/>
            <person name="Zhou J."/>
            <person name="Hemme C.L."/>
            <person name="Woyke T."/>
        </authorList>
    </citation>
    <scope>NUCLEOTIDE SEQUENCE [LARGE SCALE GENOMIC DNA]</scope>
    <source>
        <strain evidence="2">DSM 2782</strain>
    </source>
</reference>
<accession>F1TE37</accession>
<evidence type="ECO:0000256" key="1">
    <source>
        <dbReference type="SAM" id="Phobius"/>
    </source>
</evidence>
<dbReference type="STRING" id="588581.Cpap_2066"/>
<organism evidence="2 3">
    <name type="scientific">Ruminiclostridium papyrosolvens DSM 2782</name>
    <dbReference type="NCBI Taxonomy" id="588581"/>
    <lineage>
        <taxon>Bacteria</taxon>
        <taxon>Bacillati</taxon>
        <taxon>Bacillota</taxon>
        <taxon>Clostridia</taxon>
        <taxon>Eubacteriales</taxon>
        <taxon>Oscillospiraceae</taxon>
        <taxon>Ruminiclostridium</taxon>
    </lineage>
</organism>
<keyword evidence="1" id="KW-0472">Membrane</keyword>
<gene>
    <name evidence="2" type="ORF">Cpap_2066</name>
</gene>
<reference evidence="2" key="1">
    <citation type="submission" date="2009-07" db="EMBL/GenBank/DDBJ databases">
        <authorList>
            <consortium name="US DOE Joint Genome Institute (JGI-PGF)"/>
            <person name="Lucas S."/>
            <person name="Copeland A."/>
            <person name="Lapidus A."/>
            <person name="Glavina del Rio T."/>
            <person name="Tice H."/>
            <person name="Bruce D."/>
            <person name="Goodwin L."/>
            <person name="Pitluck S."/>
            <person name="Larimer F."/>
            <person name="Land M.L."/>
            <person name="Mouttaki H."/>
            <person name="He Z."/>
            <person name="Zhou J."/>
            <person name="Hemme C.L."/>
        </authorList>
    </citation>
    <scope>NUCLEOTIDE SEQUENCE [LARGE SCALE GENOMIC DNA]</scope>
    <source>
        <strain evidence="2">DSM 2782</strain>
    </source>
</reference>
<evidence type="ECO:0000313" key="3">
    <source>
        <dbReference type="Proteomes" id="UP000003860"/>
    </source>
</evidence>
<keyword evidence="3" id="KW-1185">Reference proteome</keyword>